<dbReference type="SUPFAM" id="SSF48008">
    <property type="entry name" value="GntR ligand-binding domain-like"/>
    <property type="match status" value="1"/>
</dbReference>
<dbReference type="Gene3D" id="1.20.120.530">
    <property type="entry name" value="GntR ligand-binding domain-like"/>
    <property type="match status" value="1"/>
</dbReference>
<dbReference type="PRINTS" id="PR00035">
    <property type="entry name" value="HTHGNTR"/>
</dbReference>
<gene>
    <name evidence="5" type="ORF">IOE58_02835</name>
</gene>
<proteinExistence type="predicted"/>
<reference evidence="5 6" key="1">
    <citation type="submission" date="2020-10" db="EMBL/GenBank/DDBJ databases">
        <title>Draft genome and description of Brachybacterium epidermidis sp nov.</title>
        <authorList>
            <person name="Boxberger M."/>
            <person name="La Scola B."/>
        </authorList>
    </citation>
    <scope>NUCLEOTIDE SEQUENCE [LARGE SCALE GENOMIC DNA]</scope>
    <source>
        <strain evidence="5 6">Marseille-Q2903</strain>
    </source>
</reference>
<dbReference type="InterPro" id="IPR008920">
    <property type="entry name" value="TF_FadR/GntR_C"/>
</dbReference>
<organism evidence="5 6">
    <name type="scientific">Brachybacterium epidermidis</name>
    <dbReference type="NCBI Taxonomy" id="2781983"/>
    <lineage>
        <taxon>Bacteria</taxon>
        <taxon>Bacillati</taxon>
        <taxon>Actinomycetota</taxon>
        <taxon>Actinomycetes</taxon>
        <taxon>Micrococcales</taxon>
        <taxon>Dermabacteraceae</taxon>
        <taxon>Brachybacterium</taxon>
    </lineage>
</organism>
<evidence type="ECO:0000256" key="2">
    <source>
        <dbReference type="ARBA" id="ARBA00023125"/>
    </source>
</evidence>
<evidence type="ECO:0000259" key="4">
    <source>
        <dbReference type="PROSITE" id="PS50949"/>
    </source>
</evidence>
<dbReference type="SMART" id="SM00345">
    <property type="entry name" value="HTH_GNTR"/>
    <property type="match status" value="1"/>
</dbReference>
<dbReference type="PANTHER" id="PTHR43537">
    <property type="entry name" value="TRANSCRIPTIONAL REGULATOR, GNTR FAMILY"/>
    <property type="match status" value="1"/>
</dbReference>
<dbReference type="InterPro" id="IPR000524">
    <property type="entry name" value="Tscrpt_reg_HTH_GntR"/>
</dbReference>
<keyword evidence="6" id="KW-1185">Reference proteome</keyword>
<keyword evidence="2" id="KW-0238">DNA-binding</keyword>
<feature type="domain" description="HTH gntR-type" evidence="4">
    <location>
        <begin position="22"/>
        <end position="90"/>
    </location>
</feature>
<comment type="caution">
    <text evidence="5">The sequence shown here is derived from an EMBL/GenBank/DDBJ whole genome shotgun (WGS) entry which is preliminary data.</text>
</comment>
<keyword evidence="3" id="KW-0804">Transcription</keyword>
<accession>A0ABR9VYA6</accession>
<dbReference type="PROSITE" id="PS50949">
    <property type="entry name" value="HTH_GNTR"/>
    <property type="match status" value="1"/>
</dbReference>
<dbReference type="Pfam" id="PF07729">
    <property type="entry name" value="FCD"/>
    <property type="match status" value="1"/>
</dbReference>
<dbReference type="InterPro" id="IPR011711">
    <property type="entry name" value="GntR_C"/>
</dbReference>
<dbReference type="CDD" id="cd07377">
    <property type="entry name" value="WHTH_GntR"/>
    <property type="match status" value="1"/>
</dbReference>
<dbReference type="InterPro" id="IPR036388">
    <property type="entry name" value="WH-like_DNA-bd_sf"/>
</dbReference>
<dbReference type="PANTHER" id="PTHR43537:SF5">
    <property type="entry name" value="UXU OPERON TRANSCRIPTIONAL REGULATOR"/>
    <property type="match status" value="1"/>
</dbReference>
<evidence type="ECO:0000256" key="3">
    <source>
        <dbReference type="ARBA" id="ARBA00023163"/>
    </source>
</evidence>
<keyword evidence="1" id="KW-0805">Transcription regulation</keyword>
<evidence type="ECO:0000313" key="5">
    <source>
        <dbReference type="EMBL" id="MBE9403175.1"/>
    </source>
</evidence>
<dbReference type="Gene3D" id="1.10.10.10">
    <property type="entry name" value="Winged helix-like DNA-binding domain superfamily/Winged helix DNA-binding domain"/>
    <property type="match status" value="1"/>
</dbReference>
<protein>
    <submittedName>
        <fullName evidence="5">FadR family transcriptional regulator</fullName>
    </submittedName>
</protein>
<dbReference type="InterPro" id="IPR036390">
    <property type="entry name" value="WH_DNA-bd_sf"/>
</dbReference>
<dbReference type="EMBL" id="JADEYR010000002">
    <property type="protein sequence ID" value="MBE9403175.1"/>
    <property type="molecule type" value="Genomic_DNA"/>
</dbReference>
<sequence length="250" mass="28190">MSSSTPPATGRLTLSGAEGRKQLLGTQVERSIRQYIAHRGLVEGDDLPSEGQIASELGVSKSTVRESVRRLETLGYIKVVHGVGLRVGTFSIRPVVRALPYDLLNRAQGLNDILEVRTVIEENFLVRAAVHMTDEHLDALERITSEMEATSTEGDVDPRLDEAFHQALYEPIDNRLVMDLISAFWGLFDSARHALDFSSNSRGVQEHREIVEALRDGDEHRIRAAMREHFRQLEHELARFSRIQDTEEQP</sequence>
<dbReference type="RefSeq" id="WP_193864942.1">
    <property type="nucleotide sequence ID" value="NZ_JADEYR010000002.1"/>
</dbReference>
<dbReference type="Pfam" id="PF00392">
    <property type="entry name" value="GntR"/>
    <property type="match status" value="1"/>
</dbReference>
<dbReference type="SUPFAM" id="SSF46785">
    <property type="entry name" value="Winged helix' DNA-binding domain"/>
    <property type="match status" value="1"/>
</dbReference>
<evidence type="ECO:0000313" key="6">
    <source>
        <dbReference type="Proteomes" id="UP000644727"/>
    </source>
</evidence>
<name>A0ABR9VYA6_9MICO</name>
<dbReference type="Proteomes" id="UP000644727">
    <property type="component" value="Unassembled WGS sequence"/>
</dbReference>
<evidence type="ECO:0000256" key="1">
    <source>
        <dbReference type="ARBA" id="ARBA00023015"/>
    </source>
</evidence>
<dbReference type="SMART" id="SM00895">
    <property type="entry name" value="FCD"/>
    <property type="match status" value="1"/>
</dbReference>